<dbReference type="Gene3D" id="1.20.120.1760">
    <property type="match status" value="1"/>
</dbReference>
<dbReference type="Proteomes" id="UP001595457">
    <property type="component" value="Unassembled WGS sequence"/>
</dbReference>
<sequence length="394" mass="44004">MTIRVHLVGNCNVRLWGLTSRERLQRTLKKFPKALLSAENESLPQNGSVLLLREDYLYDDRVLKGLLDTEDVALEDPRDGTIVAAHLPAQKLTDIPQLAGPAIESLRTVRPDTIASGMQEQLRKFDQPWVARITDSNRKRLEKSLFNGAYKGVTDFITRGVWPVPARWATALCIRLGLSPNHVTGASYVLAFLAGCLFWQGYYGLGLLAGWIMTFLDTVDGKLARVTVTSTRFGNIFDHALDLVHPPLWYIAWGMGMAATWNWSIPLSAVFWIILIGYVGGRLCEGAFQFAAPFSLFIWQPFDSLNRLITARRNPNLLIMTLAWQANASDVGLLLVMAWTVISTLVLAVRVIQGITLRSHGEKLQPWLSQIDLQAEGRRPVVRLFAPRSGLSDA</sequence>
<reference evidence="5" key="1">
    <citation type="journal article" date="2019" name="Int. J. Syst. Evol. Microbiol.">
        <title>The Global Catalogue of Microorganisms (GCM) 10K type strain sequencing project: providing services to taxonomists for standard genome sequencing and annotation.</title>
        <authorList>
            <consortium name="The Broad Institute Genomics Platform"/>
            <consortium name="The Broad Institute Genome Sequencing Center for Infectious Disease"/>
            <person name="Wu L."/>
            <person name="Ma J."/>
        </authorList>
    </citation>
    <scope>NUCLEOTIDE SEQUENCE [LARGE SCALE GENOMIC DNA]</scope>
    <source>
        <strain evidence="5">KCTC 62195</strain>
    </source>
</reference>
<dbReference type="EMBL" id="JBHRSJ010000036">
    <property type="protein sequence ID" value="MFC2974805.1"/>
    <property type="molecule type" value="Genomic_DNA"/>
</dbReference>
<name>A0ABV7B0C6_9GAMM</name>
<keyword evidence="1 2" id="KW-0808">Transferase</keyword>
<dbReference type="InterPro" id="IPR043130">
    <property type="entry name" value="CDP-OH_PTrfase_TM_dom"/>
</dbReference>
<dbReference type="Pfam" id="PF01066">
    <property type="entry name" value="CDP-OH_P_transf"/>
    <property type="match status" value="1"/>
</dbReference>
<dbReference type="GO" id="GO:0016740">
    <property type="term" value="F:transferase activity"/>
    <property type="evidence" value="ECO:0007669"/>
    <property type="project" value="UniProtKB-KW"/>
</dbReference>
<feature type="transmembrane region" description="Helical" evidence="3">
    <location>
        <begin position="188"/>
        <end position="213"/>
    </location>
</feature>
<evidence type="ECO:0000256" key="1">
    <source>
        <dbReference type="ARBA" id="ARBA00022679"/>
    </source>
</evidence>
<dbReference type="RefSeq" id="WP_377817102.1">
    <property type="nucleotide sequence ID" value="NZ_JBHRSJ010000036.1"/>
</dbReference>
<protein>
    <submittedName>
        <fullName evidence="4">CDP-alcohol phosphatidyltransferase family protein</fullName>
        <ecNumber evidence="4">2.7.8.-</ecNumber>
    </submittedName>
</protein>
<keyword evidence="3" id="KW-0812">Transmembrane</keyword>
<keyword evidence="3" id="KW-1133">Transmembrane helix</keyword>
<keyword evidence="5" id="KW-1185">Reference proteome</keyword>
<feature type="transmembrane region" description="Helical" evidence="3">
    <location>
        <begin position="250"/>
        <end position="276"/>
    </location>
</feature>
<comment type="similarity">
    <text evidence="2">Belongs to the CDP-alcohol phosphatidyltransferase class-I family.</text>
</comment>
<dbReference type="EC" id="2.7.8.-" evidence="4"/>
<organism evidence="4 5">
    <name type="scientific">Azotobacter bryophylli</name>
    <dbReference type="NCBI Taxonomy" id="1986537"/>
    <lineage>
        <taxon>Bacteria</taxon>
        <taxon>Pseudomonadati</taxon>
        <taxon>Pseudomonadota</taxon>
        <taxon>Gammaproteobacteria</taxon>
        <taxon>Pseudomonadales</taxon>
        <taxon>Pseudomonadaceae</taxon>
        <taxon>Azotobacter</taxon>
    </lineage>
</organism>
<dbReference type="PROSITE" id="PS00379">
    <property type="entry name" value="CDP_ALCOHOL_P_TRANSF"/>
    <property type="match status" value="1"/>
</dbReference>
<evidence type="ECO:0000313" key="4">
    <source>
        <dbReference type="EMBL" id="MFC2974805.1"/>
    </source>
</evidence>
<accession>A0ABV7B0C6</accession>
<proteinExistence type="inferred from homology"/>
<feature type="transmembrane region" description="Helical" evidence="3">
    <location>
        <begin position="322"/>
        <end position="349"/>
    </location>
</feature>
<keyword evidence="3" id="KW-0472">Membrane</keyword>
<comment type="caution">
    <text evidence="4">The sequence shown here is derived from an EMBL/GenBank/DDBJ whole genome shotgun (WGS) entry which is preliminary data.</text>
</comment>
<evidence type="ECO:0000256" key="3">
    <source>
        <dbReference type="SAM" id="Phobius"/>
    </source>
</evidence>
<evidence type="ECO:0000256" key="2">
    <source>
        <dbReference type="RuleBase" id="RU003750"/>
    </source>
</evidence>
<gene>
    <name evidence="4" type="ORF">ACFOJE_21675</name>
</gene>
<evidence type="ECO:0000313" key="5">
    <source>
        <dbReference type="Proteomes" id="UP001595457"/>
    </source>
</evidence>
<dbReference type="InterPro" id="IPR048254">
    <property type="entry name" value="CDP_ALCOHOL_P_TRANSF_CS"/>
</dbReference>
<dbReference type="InterPro" id="IPR000462">
    <property type="entry name" value="CDP-OH_P_trans"/>
</dbReference>